<accession>A0A438C439</accession>
<sequence length="184" mass="20976">MGEASYVIGIKIERDRSQRILGLSQETYINKVFERFCMKDCSPGIAPIVKCDRFSLNQCPSNDLEKKEMKNISYAFVVRSLMYAQVCTRPDISYAIGMLGKYQSNPSLEYWKAIKKVMRYVKGTRDYKLTYKRFDHLDVVGYSSSDFAGCLDSRKSTSGYVFLLAKEAISWKSAKQTLVASSTI</sequence>
<evidence type="ECO:0000313" key="2">
    <source>
        <dbReference type="EMBL" id="RVW12467.1"/>
    </source>
</evidence>
<dbReference type="PANTHER" id="PTHR11439">
    <property type="entry name" value="GAG-POL-RELATED RETROTRANSPOSON"/>
    <property type="match status" value="1"/>
</dbReference>
<name>A0A438C439_VITVI</name>
<comment type="caution">
    <text evidence="3">The sequence shown here is derived from an EMBL/GenBank/DDBJ whole genome shotgun (WGS) entry which is preliminary data.</text>
</comment>
<dbReference type="PANTHER" id="PTHR11439:SF467">
    <property type="entry name" value="INTEGRASE CATALYTIC DOMAIN-CONTAINING PROTEIN"/>
    <property type="match status" value="1"/>
</dbReference>
<gene>
    <name evidence="3" type="primary">POLX_2569</name>
    <name evidence="1" type="synonym">POLX_1147</name>
    <name evidence="2" type="synonym">POLX_3707</name>
    <name evidence="1" type="ORF">CK203_093493</name>
    <name evidence="2" type="ORF">CK203_093497</name>
    <name evidence="3" type="ORF">CK203_112670</name>
</gene>
<evidence type="ECO:0000313" key="1">
    <source>
        <dbReference type="EMBL" id="RVW12464.1"/>
    </source>
</evidence>
<evidence type="ECO:0000313" key="4">
    <source>
        <dbReference type="Proteomes" id="UP000288805"/>
    </source>
</evidence>
<dbReference type="Proteomes" id="UP000288805">
    <property type="component" value="Unassembled WGS sequence"/>
</dbReference>
<protein>
    <submittedName>
        <fullName evidence="3">Retrovirus-related Pol polyprotein from transposon TNT 1-94</fullName>
    </submittedName>
</protein>
<dbReference type="CDD" id="cd09272">
    <property type="entry name" value="RNase_HI_RT_Ty1"/>
    <property type="match status" value="1"/>
</dbReference>
<reference evidence="3 4" key="1">
    <citation type="journal article" date="2018" name="PLoS Genet.">
        <title>Population sequencing reveals clonal diversity and ancestral inbreeding in the grapevine cultivar Chardonnay.</title>
        <authorList>
            <person name="Roach M.J."/>
            <person name="Johnson D.L."/>
            <person name="Bohlmann J."/>
            <person name="van Vuuren H.J."/>
            <person name="Jones S.J."/>
            <person name="Pretorius I.S."/>
            <person name="Schmidt S.A."/>
            <person name="Borneman A.R."/>
        </authorList>
    </citation>
    <scope>NUCLEOTIDE SEQUENCE [LARGE SCALE GENOMIC DNA]</scope>
    <source>
        <strain evidence="4">cv. Chardonnay</strain>
        <strain evidence="3">I10V1</strain>
        <tissue evidence="3">Leaf</tissue>
    </source>
</reference>
<proteinExistence type="predicted"/>
<dbReference type="AlphaFoldDB" id="A0A438C439"/>
<dbReference type="EMBL" id="QGNW01002703">
    <property type="protein sequence ID" value="RVW12464.1"/>
    <property type="molecule type" value="Genomic_DNA"/>
</dbReference>
<dbReference type="EMBL" id="QGNW01002703">
    <property type="protein sequence ID" value="RVW12467.1"/>
    <property type="molecule type" value="Genomic_DNA"/>
</dbReference>
<dbReference type="EMBL" id="QGNW01002560">
    <property type="protein sequence ID" value="RVW18023.1"/>
    <property type="molecule type" value="Genomic_DNA"/>
</dbReference>
<evidence type="ECO:0000313" key="3">
    <source>
        <dbReference type="EMBL" id="RVW18023.1"/>
    </source>
</evidence>
<organism evidence="3 4">
    <name type="scientific">Vitis vinifera</name>
    <name type="common">Grape</name>
    <dbReference type="NCBI Taxonomy" id="29760"/>
    <lineage>
        <taxon>Eukaryota</taxon>
        <taxon>Viridiplantae</taxon>
        <taxon>Streptophyta</taxon>
        <taxon>Embryophyta</taxon>
        <taxon>Tracheophyta</taxon>
        <taxon>Spermatophyta</taxon>
        <taxon>Magnoliopsida</taxon>
        <taxon>eudicotyledons</taxon>
        <taxon>Gunneridae</taxon>
        <taxon>Pentapetalae</taxon>
        <taxon>rosids</taxon>
        <taxon>Vitales</taxon>
        <taxon>Vitaceae</taxon>
        <taxon>Viteae</taxon>
        <taxon>Vitis</taxon>
    </lineage>
</organism>